<evidence type="ECO:0000313" key="2">
    <source>
        <dbReference type="EMBL" id="KAK3337041.1"/>
    </source>
</evidence>
<dbReference type="Proteomes" id="UP001286456">
    <property type="component" value="Unassembled WGS sequence"/>
</dbReference>
<gene>
    <name evidence="2" type="ORF">B0T19DRAFT_58797</name>
</gene>
<evidence type="ECO:0000313" key="3">
    <source>
        <dbReference type="Proteomes" id="UP001286456"/>
    </source>
</evidence>
<protein>
    <submittedName>
        <fullName evidence="2">Uncharacterized protein</fullName>
    </submittedName>
</protein>
<reference evidence="2" key="1">
    <citation type="journal article" date="2023" name="Mol. Phylogenet. Evol.">
        <title>Genome-scale phylogeny and comparative genomics of the fungal order Sordariales.</title>
        <authorList>
            <person name="Hensen N."/>
            <person name="Bonometti L."/>
            <person name="Westerberg I."/>
            <person name="Brannstrom I.O."/>
            <person name="Guillou S."/>
            <person name="Cros-Aarteil S."/>
            <person name="Calhoun S."/>
            <person name="Haridas S."/>
            <person name="Kuo A."/>
            <person name="Mondo S."/>
            <person name="Pangilinan J."/>
            <person name="Riley R."/>
            <person name="LaButti K."/>
            <person name="Andreopoulos B."/>
            <person name="Lipzen A."/>
            <person name="Chen C."/>
            <person name="Yan M."/>
            <person name="Daum C."/>
            <person name="Ng V."/>
            <person name="Clum A."/>
            <person name="Steindorff A."/>
            <person name="Ohm R.A."/>
            <person name="Martin F."/>
            <person name="Silar P."/>
            <person name="Natvig D.O."/>
            <person name="Lalanne C."/>
            <person name="Gautier V."/>
            <person name="Ament-Velasquez S.L."/>
            <person name="Kruys A."/>
            <person name="Hutchinson M.I."/>
            <person name="Powell A.J."/>
            <person name="Barry K."/>
            <person name="Miller A.N."/>
            <person name="Grigoriev I.V."/>
            <person name="Debuchy R."/>
            <person name="Gladieux P."/>
            <person name="Hiltunen Thoren M."/>
            <person name="Johannesson H."/>
        </authorList>
    </citation>
    <scope>NUCLEOTIDE SEQUENCE</scope>
    <source>
        <strain evidence="2">SMH4131-1</strain>
    </source>
</reference>
<feature type="region of interest" description="Disordered" evidence="1">
    <location>
        <begin position="95"/>
        <end position="120"/>
    </location>
</feature>
<sequence>MLRLPTSTSPSNVLVCAGQGVLADPNGPFSWSPPWPRDGRLGCCLSDRTTAKAVDRGWSRSGHPCGRKPVGNLCDTLSIAPLAAPFGCNLFAKRRLQPPEPPRQAEGPLDGPLHTQAPDRSRPNLALANRIDCGVKVLVWPVVSAVPAQRRGTSNTLHTLTSDDVRTPLPQWERIRPRNKRSRKAHSCSPSKVCAYTYCPMKRDDDKAAASR</sequence>
<evidence type="ECO:0000256" key="1">
    <source>
        <dbReference type="SAM" id="MobiDB-lite"/>
    </source>
</evidence>
<comment type="caution">
    <text evidence="2">The sequence shown here is derived from an EMBL/GenBank/DDBJ whole genome shotgun (WGS) entry which is preliminary data.</text>
</comment>
<keyword evidence="3" id="KW-1185">Reference proteome</keyword>
<organism evidence="2 3">
    <name type="scientific">Cercophora scortea</name>
    <dbReference type="NCBI Taxonomy" id="314031"/>
    <lineage>
        <taxon>Eukaryota</taxon>
        <taxon>Fungi</taxon>
        <taxon>Dikarya</taxon>
        <taxon>Ascomycota</taxon>
        <taxon>Pezizomycotina</taxon>
        <taxon>Sordariomycetes</taxon>
        <taxon>Sordariomycetidae</taxon>
        <taxon>Sordariales</taxon>
        <taxon>Lasiosphaeriaceae</taxon>
        <taxon>Cercophora</taxon>
    </lineage>
</organism>
<name>A0AAE0J6B9_9PEZI</name>
<reference evidence="2" key="2">
    <citation type="submission" date="2023-06" db="EMBL/GenBank/DDBJ databases">
        <authorList>
            <consortium name="Lawrence Berkeley National Laboratory"/>
            <person name="Haridas S."/>
            <person name="Hensen N."/>
            <person name="Bonometti L."/>
            <person name="Westerberg I."/>
            <person name="Brannstrom I.O."/>
            <person name="Guillou S."/>
            <person name="Cros-Aarteil S."/>
            <person name="Calhoun S."/>
            <person name="Kuo A."/>
            <person name="Mondo S."/>
            <person name="Pangilinan J."/>
            <person name="Riley R."/>
            <person name="Labutti K."/>
            <person name="Andreopoulos B."/>
            <person name="Lipzen A."/>
            <person name="Chen C."/>
            <person name="Yanf M."/>
            <person name="Daum C."/>
            <person name="Ng V."/>
            <person name="Clum A."/>
            <person name="Steindorff A."/>
            <person name="Ohm R."/>
            <person name="Martin F."/>
            <person name="Silar P."/>
            <person name="Natvig D."/>
            <person name="Lalanne C."/>
            <person name="Gautier V."/>
            <person name="Ament-Velasquez S.L."/>
            <person name="Kruys A."/>
            <person name="Hutchinson M.I."/>
            <person name="Powell A.J."/>
            <person name="Barry K."/>
            <person name="Miller A.N."/>
            <person name="Grigoriev I.V."/>
            <person name="Debuchy R."/>
            <person name="Gladieux P."/>
            <person name="Thoren M.H."/>
            <person name="Johannesson H."/>
        </authorList>
    </citation>
    <scope>NUCLEOTIDE SEQUENCE</scope>
    <source>
        <strain evidence="2">SMH4131-1</strain>
    </source>
</reference>
<accession>A0AAE0J6B9</accession>
<proteinExistence type="predicted"/>
<dbReference type="EMBL" id="JAUEPO010000001">
    <property type="protein sequence ID" value="KAK3337041.1"/>
    <property type="molecule type" value="Genomic_DNA"/>
</dbReference>
<dbReference type="AlphaFoldDB" id="A0AAE0J6B9"/>